<feature type="transmembrane region" description="Helical" evidence="2">
    <location>
        <begin position="138"/>
        <end position="164"/>
    </location>
</feature>
<feature type="transmembrane region" description="Helical" evidence="2">
    <location>
        <begin position="196"/>
        <end position="214"/>
    </location>
</feature>
<name>A0A9X0LD29_9ACTN</name>
<feature type="transmembrane region" description="Helical" evidence="2">
    <location>
        <begin position="84"/>
        <end position="104"/>
    </location>
</feature>
<feature type="transmembrane region" description="Helical" evidence="2">
    <location>
        <begin position="171"/>
        <end position="190"/>
    </location>
</feature>
<keyword evidence="2" id="KW-1133">Transmembrane helix</keyword>
<dbReference type="Proteomes" id="UP000053246">
    <property type="component" value="Unassembled WGS sequence"/>
</dbReference>
<organism evidence="3 4">
    <name type="scientific">Micromonospora maris</name>
    <dbReference type="NCBI Taxonomy" id="1003110"/>
    <lineage>
        <taxon>Bacteria</taxon>
        <taxon>Bacillati</taxon>
        <taxon>Actinomycetota</taxon>
        <taxon>Actinomycetes</taxon>
        <taxon>Micromonosporales</taxon>
        <taxon>Micromonosporaceae</taxon>
        <taxon>Micromonospora</taxon>
    </lineage>
</organism>
<dbReference type="EMBL" id="LMWI01000002">
    <property type="protein sequence ID" value="KUJ45699.1"/>
    <property type="molecule type" value="Genomic_DNA"/>
</dbReference>
<keyword evidence="2" id="KW-0472">Membrane</keyword>
<comment type="caution">
    <text evidence="3">The sequence shown here is derived from an EMBL/GenBank/DDBJ whole genome shotgun (WGS) entry which is preliminary data.</text>
</comment>
<sequence>MSVPYLRRVALVALFVLLLVSLVGRTVFMLWEPPFDGTIRYDDIRELGSAYWPMNLYLGGPAYAVSWVAAAVFIVRLGRGRAGLLNLVGAFLVGLGGVVFALTITAEVLPFAYAADPAVLPEAQGRALFDVLNDRLDWVIPAIIGSQLAIVVGMLLALVGALIARTMPRPLTIAALVYAVLFVALPLAQFGRAVVIVDYLLQVALVAAIGWYGLRAVDREARDSATPAVDDRSTAAPHTDPAVA</sequence>
<accession>A0A9X0LD29</accession>
<evidence type="ECO:0000313" key="4">
    <source>
        <dbReference type="Proteomes" id="UP000053246"/>
    </source>
</evidence>
<gene>
    <name evidence="3" type="ORF">ADL17_21965</name>
</gene>
<protein>
    <submittedName>
        <fullName evidence="3">Uncharacterized protein</fullName>
    </submittedName>
</protein>
<feature type="region of interest" description="Disordered" evidence="1">
    <location>
        <begin position="225"/>
        <end position="244"/>
    </location>
</feature>
<dbReference type="AlphaFoldDB" id="A0A9X0LD29"/>
<proteinExistence type="predicted"/>
<keyword evidence="2" id="KW-0812">Transmembrane</keyword>
<keyword evidence="4" id="KW-1185">Reference proteome</keyword>
<dbReference type="RefSeq" id="WP_013735128.1">
    <property type="nucleotide sequence ID" value="NZ_LMWI01000002.1"/>
</dbReference>
<evidence type="ECO:0000256" key="2">
    <source>
        <dbReference type="SAM" id="Phobius"/>
    </source>
</evidence>
<reference evidence="3 4" key="1">
    <citation type="submission" date="2015-10" db="EMBL/GenBank/DDBJ databases">
        <authorList>
            <person name="Ju K.-S."/>
            <person name="Doroghazi J.R."/>
            <person name="Metcalf W.W."/>
        </authorList>
    </citation>
    <scope>NUCLEOTIDE SEQUENCE [LARGE SCALE GENOMIC DNA]</scope>
    <source>
        <strain evidence="3 4">NRRL B-24793</strain>
    </source>
</reference>
<evidence type="ECO:0000256" key="1">
    <source>
        <dbReference type="SAM" id="MobiDB-lite"/>
    </source>
</evidence>
<evidence type="ECO:0000313" key="3">
    <source>
        <dbReference type="EMBL" id="KUJ45699.1"/>
    </source>
</evidence>
<feature type="transmembrane region" description="Helical" evidence="2">
    <location>
        <begin position="56"/>
        <end position="77"/>
    </location>
</feature>